<feature type="region of interest" description="Disordered" evidence="1">
    <location>
        <begin position="52"/>
        <end position="127"/>
    </location>
</feature>
<protein>
    <submittedName>
        <fullName evidence="2">Uncharacterized protein</fullName>
    </submittedName>
</protein>
<evidence type="ECO:0000313" key="3">
    <source>
        <dbReference type="Proteomes" id="UP000000768"/>
    </source>
</evidence>
<organism evidence="2 3">
    <name type="scientific">Sorghum bicolor</name>
    <name type="common">Sorghum</name>
    <name type="synonym">Sorghum vulgare</name>
    <dbReference type="NCBI Taxonomy" id="4558"/>
    <lineage>
        <taxon>Eukaryota</taxon>
        <taxon>Viridiplantae</taxon>
        <taxon>Streptophyta</taxon>
        <taxon>Embryophyta</taxon>
        <taxon>Tracheophyta</taxon>
        <taxon>Spermatophyta</taxon>
        <taxon>Magnoliopsida</taxon>
        <taxon>Liliopsida</taxon>
        <taxon>Poales</taxon>
        <taxon>Poaceae</taxon>
        <taxon>PACMAD clade</taxon>
        <taxon>Panicoideae</taxon>
        <taxon>Andropogonodae</taxon>
        <taxon>Andropogoneae</taxon>
        <taxon>Sorghinae</taxon>
        <taxon>Sorghum</taxon>
    </lineage>
</organism>
<accession>A0A1B6PBF1</accession>
<dbReference type="Gramene" id="KXG22927">
    <property type="protein sequence ID" value="KXG22927"/>
    <property type="gene ID" value="SORBI_3008G029600"/>
</dbReference>
<name>A0A1B6PBF1_SORBI</name>
<dbReference type="PANTHER" id="PTHR35289:SF1">
    <property type="entry name" value="ATP SYNTHASE 9 MITOCHONDRIAL-RELATED"/>
    <property type="match status" value="1"/>
</dbReference>
<dbReference type="InParanoid" id="A0A1B6PBF1"/>
<dbReference type="InterPro" id="IPR052694">
    <property type="entry name" value="Mt_uS3-like"/>
</dbReference>
<feature type="compositionally biased region" description="Low complexity" evidence="1">
    <location>
        <begin position="55"/>
        <end position="74"/>
    </location>
</feature>
<proteinExistence type="predicted"/>
<dbReference type="PANTHER" id="PTHR35289">
    <property type="entry name" value="TRANSMEMBRANE PROTEIN"/>
    <property type="match status" value="1"/>
</dbReference>
<dbReference type="AlphaFoldDB" id="A0A1B6PBF1"/>
<evidence type="ECO:0000256" key="1">
    <source>
        <dbReference type="SAM" id="MobiDB-lite"/>
    </source>
</evidence>
<dbReference type="EMBL" id="CM000767">
    <property type="protein sequence ID" value="KXG22927.1"/>
    <property type="molecule type" value="Genomic_DNA"/>
</dbReference>
<evidence type="ECO:0000313" key="2">
    <source>
        <dbReference type="EMBL" id="KXG22927.1"/>
    </source>
</evidence>
<gene>
    <name evidence="2" type="ORF">SORBI_3008G029600</name>
</gene>
<reference evidence="3" key="2">
    <citation type="journal article" date="2018" name="Plant J.">
        <title>The Sorghum bicolor reference genome: improved assembly, gene annotations, a transcriptome atlas, and signatures of genome organization.</title>
        <authorList>
            <person name="McCormick R.F."/>
            <person name="Truong S.K."/>
            <person name="Sreedasyam A."/>
            <person name="Jenkins J."/>
            <person name="Shu S."/>
            <person name="Sims D."/>
            <person name="Kennedy M."/>
            <person name="Amirebrahimi M."/>
            <person name="Weers B.D."/>
            <person name="McKinley B."/>
            <person name="Mattison A."/>
            <person name="Morishige D.T."/>
            <person name="Grimwood J."/>
            <person name="Schmutz J."/>
            <person name="Mullet J.E."/>
        </authorList>
    </citation>
    <scope>NUCLEOTIDE SEQUENCE [LARGE SCALE GENOMIC DNA]</scope>
    <source>
        <strain evidence="3">cv. BTx623</strain>
    </source>
</reference>
<reference evidence="2 3" key="1">
    <citation type="journal article" date="2009" name="Nature">
        <title>The Sorghum bicolor genome and the diversification of grasses.</title>
        <authorList>
            <person name="Paterson A.H."/>
            <person name="Bowers J.E."/>
            <person name="Bruggmann R."/>
            <person name="Dubchak I."/>
            <person name="Grimwood J."/>
            <person name="Gundlach H."/>
            <person name="Haberer G."/>
            <person name="Hellsten U."/>
            <person name="Mitros T."/>
            <person name="Poliakov A."/>
            <person name="Schmutz J."/>
            <person name="Spannagl M."/>
            <person name="Tang H."/>
            <person name="Wang X."/>
            <person name="Wicker T."/>
            <person name="Bharti A.K."/>
            <person name="Chapman J."/>
            <person name="Feltus F.A."/>
            <person name="Gowik U."/>
            <person name="Grigoriev I.V."/>
            <person name="Lyons E."/>
            <person name="Maher C.A."/>
            <person name="Martis M."/>
            <person name="Narechania A."/>
            <person name="Otillar R.P."/>
            <person name="Penning B.W."/>
            <person name="Salamov A.A."/>
            <person name="Wang Y."/>
            <person name="Zhang L."/>
            <person name="Carpita N.C."/>
            <person name="Freeling M."/>
            <person name="Gingle A.R."/>
            <person name="Hash C.T."/>
            <person name="Keller B."/>
            <person name="Klein P."/>
            <person name="Kresovich S."/>
            <person name="McCann M.C."/>
            <person name="Ming R."/>
            <person name="Peterson D.G."/>
            <person name="Mehboob-ur-Rahman"/>
            <person name="Ware D."/>
            <person name="Westhoff P."/>
            <person name="Mayer K.F."/>
            <person name="Messing J."/>
            <person name="Rokhsar D.S."/>
        </authorList>
    </citation>
    <scope>NUCLEOTIDE SEQUENCE [LARGE SCALE GENOMIC DNA]</scope>
    <source>
        <strain evidence="3">cv. BTx623</strain>
    </source>
</reference>
<dbReference type="Proteomes" id="UP000000768">
    <property type="component" value="Chromosome 8"/>
</dbReference>
<sequence>MRPPFFYIAIVTTNMFHKYVAVVWTQVSFLEKEVSAEAEMMMAPPGSNSPLFTYTSDLADDSASSGRSRSTASSVNQPLPGEQAMPPAPPVMQEAANRAPPKRMDPSFPWPEYALNPRVEGDKNLGE</sequence>
<keyword evidence="3" id="KW-1185">Reference proteome</keyword>